<name>A0A5N6ZL78_9EURO</name>
<feature type="compositionally biased region" description="Basic and acidic residues" evidence="1">
    <location>
        <begin position="100"/>
        <end position="142"/>
    </location>
</feature>
<evidence type="ECO:0000256" key="1">
    <source>
        <dbReference type="SAM" id="MobiDB-lite"/>
    </source>
</evidence>
<protein>
    <submittedName>
        <fullName evidence="2">Uncharacterized protein</fullName>
    </submittedName>
</protein>
<accession>A0A5N6ZL78</accession>
<organism evidence="2 3">
    <name type="scientific">Aspergillus caelatus</name>
    <dbReference type="NCBI Taxonomy" id="61420"/>
    <lineage>
        <taxon>Eukaryota</taxon>
        <taxon>Fungi</taxon>
        <taxon>Dikarya</taxon>
        <taxon>Ascomycota</taxon>
        <taxon>Pezizomycotina</taxon>
        <taxon>Eurotiomycetes</taxon>
        <taxon>Eurotiomycetidae</taxon>
        <taxon>Eurotiales</taxon>
        <taxon>Aspergillaceae</taxon>
        <taxon>Aspergillus</taxon>
        <taxon>Aspergillus subgen. Circumdati</taxon>
    </lineage>
</organism>
<dbReference type="RefSeq" id="XP_031921044.1">
    <property type="nucleotide sequence ID" value="XM_032077529.1"/>
</dbReference>
<dbReference type="OrthoDB" id="4510392at2759"/>
<proteinExistence type="predicted"/>
<sequence length="154" mass="17255">MRHCVRNVKPRACFYQGDQRPRQMPGKHQNLAIATRGSSLDLCLSPNSKHSVAARQANAVKKLNHTRTKPLRPLAKMATVSITSDLEPYLASLRSYLARDRSASPGLEDRVDEHLDCSSKHHETGHSQPRVERPQGTKKHENLGGSRVMTQDRS</sequence>
<dbReference type="GeneID" id="43661975"/>
<feature type="region of interest" description="Disordered" evidence="1">
    <location>
        <begin position="100"/>
        <end position="154"/>
    </location>
</feature>
<reference evidence="2 3" key="1">
    <citation type="submission" date="2019-04" db="EMBL/GenBank/DDBJ databases">
        <title>Friends and foes A comparative genomics studyof 23 Aspergillus species from section Flavi.</title>
        <authorList>
            <consortium name="DOE Joint Genome Institute"/>
            <person name="Kjaerbolling I."/>
            <person name="Vesth T."/>
            <person name="Frisvad J.C."/>
            <person name="Nybo J.L."/>
            <person name="Theobald S."/>
            <person name="Kildgaard S."/>
            <person name="Isbrandt T."/>
            <person name="Kuo A."/>
            <person name="Sato A."/>
            <person name="Lyhne E.K."/>
            <person name="Kogle M.E."/>
            <person name="Wiebenga A."/>
            <person name="Kun R.S."/>
            <person name="Lubbers R.J."/>
            <person name="Makela M.R."/>
            <person name="Barry K."/>
            <person name="Chovatia M."/>
            <person name="Clum A."/>
            <person name="Daum C."/>
            <person name="Haridas S."/>
            <person name="He G."/>
            <person name="LaButti K."/>
            <person name="Lipzen A."/>
            <person name="Mondo S."/>
            <person name="Riley R."/>
            <person name="Salamov A."/>
            <person name="Simmons B.A."/>
            <person name="Magnuson J.K."/>
            <person name="Henrissat B."/>
            <person name="Mortensen U.H."/>
            <person name="Larsen T.O."/>
            <person name="Devries R.P."/>
            <person name="Grigoriev I.V."/>
            <person name="Machida M."/>
            <person name="Baker S.E."/>
            <person name="Andersen M.R."/>
        </authorList>
    </citation>
    <scope>NUCLEOTIDE SEQUENCE [LARGE SCALE GENOMIC DNA]</scope>
    <source>
        <strain evidence="2 3">CBS 763.97</strain>
    </source>
</reference>
<dbReference type="AlphaFoldDB" id="A0A5N6ZL78"/>
<gene>
    <name evidence="2" type="ORF">BDV27DRAFT_76443</name>
</gene>
<dbReference type="Proteomes" id="UP000326268">
    <property type="component" value="Unassembled WGS sequence"/>
</dbReference>
<evidence type="ECO:0000313" key="2">
    <source>
        <dbReference type="EMBL" id="KAE8357963.1"/>
    </source>
</evidence>
<evidence type="ECO:0000313" key="3">
    <source>
        <dbReference type="Proteomes" id="UP000326268"/>
    </source>
</evidence>
<dbReference type="EMBL" id="ML737942">
    <property type="protein sequence ID" value="KAE8357963.1"/>
    <property type="molecule type" value="Genomic_DNA"/>
</dbReference>
<keyword evidence="3" id="KW-1185">Reference proteome</keyword>